<feature type="transmembrane region" description="Helical" evidence="1">
    <location>
        <begin position="38"/>
        <end position="61"/>
    </location>
</feature>
<dbReference type="AlphaFoldDB" id="A0AA51UPV4"/>
<evidence type="ECO:0000313" key="3">
    <source>
        <dbReference type="Proteomes" id="UP001182908"/>
    </source>
</evidence>
<evidence type="ECO:0000256" key="1">
    <source>
        <dbReference type="SAM" id="Phobius"/>
    </source>
</evidence>
<dbReference type="Proteomes" id="UP001182908">
    <property type="component" value="Chromosome"/>
</dbReference>
<dbReference type="EMBL" id="CP133592">
    <property type="protein sequence ID" value="WMW26281.1"/>
    <property type="molecule type" value="Genomic_DNA"/>
</dbReference>
<gene>
    <name evidence="2" type="ORF">RE474_06100</name>
</gene>
<name>A0AA51UPV4_9EURY</name>
<proteinExistence type="predicted"/>
<feature type="transmembrane region" description="Helical" evidence="1">
    <location>
        <begin position="6"/>
        <end position="31"/>
    </location>
</feature>
<dbReference type="GeneID" id="84232271"/>
<accession>A0AA51UPV4</accession>
<dbReference type="RefSeq" id="WP_309312077.1">
    <property type="nucleotide sequence ID" value="NZ_CP133592.1"/>
</dbReference>
<sequence>MGGDSFAVAIISALFVSMFVTLWLLAVHLLWNSDSLILKILAIIIGGLPMVLLAIFIQFIYENLILERKVS</sequence>
<keyword evidence="3" id="KW-1185">Reference proteome</keyword>
<keyword evidence="1" id="KW-0812">Transmembrane</keyword>
<dbReference type="KEGG" id="mseb:RE474_06100"/>
<organism evidence="2 3">
    <name type="scientific">Methanolobus sediminis</name>
    <dbReference type="NCBI Taxonomy" id="3072978"/>
    <lineage>
        <taxon>Archaea</taxon>
        <taxon>Methanobacteriati</taxon>
        <taxon>Methanobacteriota</taxon>
        <taxon>Stenosarchaea group</taxon>
        <taxon>Methanomicrobia</taxon>
        <taxon>Methanosarcinales</taxon>
        <taxon>Methanosarcinaceae</taxon>
        <taxon>Methanolobus</taxon>
    </lineage>
</organism>
<evidence type="ECO:0000313" key="2">
    <source>
        <dbReference type="EMBL" id="WMW26281.1"/>
    </source>
</evidence>
<reference evidence="2 3" key="1">
    <citation type="submission" date="2023-08" db="EMBL/GenBank/DDBJ databases">
        <title>Methanolobus mangrovi sp. nov. and Methanolobus sediminis sp. nov, two novel methylotrophic methanogens isolated from mangrove sediments in China.</title>
        <authorList>
            <person name="Zhou J."/>
        </authorList>
    </citation>
    <scope>NUCLEOTIDE SEQUENCE [LARGE SCALE GENOMIC DNA]</scope>
    <source>
        <strain evidence="2 3">FTZ6</strain>
    </source>
</reference>
<keyword evidence="1" id="KW-0472">Membrane</keyword>
<protein>
    <submittedName>
        <fullName evidence="2">Uncharacterized protein</fullName>
    </submittedName>
</protein>
<keyword evidence="1" id="KW-1133">Transmembrane helix</keyword>